<reference evidence="4 5" key="1">
    <citation type="submission" date="2018-03" db="EMBL/GenBank/DDBJ databases">
        <title>Bacteriophage NCPPB3778 and a type I-E CRISPR drive the evolution of the US Biological Select Agent, Rathayibacter toxicus.</title>
        <authorList>
            <person name="Davis E.W.II."/>
            <person name="Tabima J.F."/>
            <person name="Weisberg A.J."/>
            <person name="Dantas Lopes L."/>
            <person name="Wiseman M.S."/>
            <person name="Wiseman M.S."/>
            <person name="Pupko T."/>
            <person name="Belcher M.S."/>
            <person name="Sechler A.J."/>
            <person name="Tancos M.A."/>
            <person name="Schroeder B.K."/>
            <person name="Murray T.D."/>
            <person name="Luster D.G."/>
            <person name="Schneider W.L."/>
            <person name="Rogers E."/>
            <person name="Andreote F.D."/>
            <person name="Grunwald N.J."/>
            <person name="Putnam M.L."/>
            <person name="Chang J.H."/>
        </authorList>
    </citation>
    <scope>NUCLEOTIDE SEQUENCE [LARGE SCALE GENOMIC DNA]</scope>
    <source>
        <strain evidence="4 5">DSM 15933</strain>
    </source>
</reference>
<dbReference type="Proteomes" id="UP000241085">
    <property type="component" value="Unassembled WGS sequence"/>
</dbReference>
<comment type="caution">
    <text evidence="4">The sequence shown here is derived from an EMBL/GenBank/DDBJ whole genome shotgun (WGS) entry which is preliminary data.</text>
</comment>
<dbReference type="InterPro" id="IPR011055">
    <property type="entry name" value="Dup_hybrid_motif"/>
</dbReference>
<evidence type="ECO:0000313" key="5">
    <source>
        <dbReference type="Proteomes" id="UP000241085"/>
    </source>
</evidence>
<feature type="region of interest" description="Disordered" evidence="1">
    <location>
        <begin position="223"/>
        <end position="251"/>
    </location>
</feature>
<dbReference type="PANTHER" id="PTHR21666:SF270">
    <property type="entry name" value="MUREIN HYDROLASE ACTIVATOR ENVC"/>
    <property type="match status" value="1"/>
</dbReference>
<dbReference type="InterPro" id="IPR016047">
    <property type="entry name" value="M23ase_b-sheet_dom"/>
</dbReference>
<keyword evidence="2" id="KW-0732">Signal</keyword>
<sequence>MTTSMLLRPGVFLALLSGLLGSSEAVPPGSLWVSPVPGFVVVEPWQAPEHRYAAGHRGIDLEATAGAPVVAATGGTVSFAGRVVDRGVVSIEHADGLVSSVEPVEATVSAGAFVAPGDVIGTVGGGGHCDARCVHLGVREDGEYVSPMRFFGGIPRAVLLPLDVASGARVSEPVGVADALGRDVRVDLGRPQARVAEHLLDRAEVGSPVEQVGGGGVAERVRTGGAGAVLEEARDDSVDRAGREARAPPAEQERVLRLGLREVRAGRVEVGDERLLRRDAEGDDALLRALAGDEDGEP</sequence>
<name>A0A2T4UW10_9MICO</name>
<evidence type="ECO:0000256" key="1">
    <source>
        <dbReference type="SAM" id="MobiDB-lite"/>
    </source>
</evidence>
<dbReference type="InterPro" id="IPR050570">
    <property type="entry name" value="Cell_wall_metabolism_enzyme"/>
</dbReference>
<dbReference type="Gene3D" id="2.70.70.10">
    <property type="entry name" value="Glucose Permease (Domain IIA)"/>
    <property type="match status" value="1"/>
</dbReference>
<dbReference type="SUPFAM" id="SSF51261">
    <property type="entry name" value="Duplicated hybrid motif"/>
    <property type="match status" value="1"/>
</dbReference>
<dbReference type="EMBL" id="PZPL01000001">
    <property type="protein sequence ID" value="PTL73718.1"/>
    <property type="molecule type" value="Genomic_DNA"/>
</dbReference>
<protein>
    <recommendedName>
        <fullName evidence="3">M23ase beta-sheet core domain-containing protein</fullName>
    </recommendedName>
</protein>
<evidence type="ECO:0000259" key="3">
    <source>
        <dbReference type="Pfam" id="PF01551"/>
    </source>
</evidence>
<proteinExistence type="predicted"/>
<dbReference type="Pfam" id="PF01551">
    <property type="entry name" value="Peptidase_M23"/>
    <property type="match status" value="1"/>
</dbReference>
<feature type="domain" description="M23ase beta-sheet core" evidence="3">
    <location>
        <begin position="55"/>
        <end position="147"/>
    </location>
</feature>
<gene>
    <name evidence="4" type="ORF">C1I63_13290</name>
</gene>
<dbReference type="PANTHER" id="PTHR21666">
    <property type="entry name" value="PEPTIDASE-RELATED"/>
    <property type="match status" value="1"/>
</dbReference>
<keyword evidence="5" id="KW-1185">Reference proteome</keyword>
<feature type="compositionally biased region" description="Basic and acidic residues" evidence="1">
    <location>
        <begin position="231"/>
        <end position="251"/>
    </location>
</feature>
<dbReference type="GO" id="GO:0004222">
    <property type="term" value="F:metalloendopeptidase activity"/>
    <property type="evidence" value="ECO:0007669"/>
    <property type="project" value="TreeGrafter"/>
</dbReference>
<feature type="signal peptide" evidence="2">
    <location>
        <begin position="1"/>
        <end position="25"/>
    </location>
</feature>
<dbReference type="AlphaFoldDB" id="A0A2T4UW10"/>
<dbReference type="CDD" id="cd12797">
    <property type="entry name" value="M23_peptidase"/>
    <property type="match status" value="1"/>
</dbReference>
<feature type="chain" id="PRO_5015650591" description="M23ase beta-sheet core domain-containing protein" evidence="2">
    <location>
        <begin position="26"/>
        <end position="298"/>
    </location>
</feature>
<evidence type="ECO:0000313" key="4">
    <source>
        <dbReference type="EMBL" id="PTL73718.1"/>
    </source>
</evidence>
<organism evidence="4 5">
    <name type="scientific">Rathayibacter caricis DSM 15933</name>
    <dbReference type="NCBI Taxonomy" id="1328867"/>
    <lineage>
        <taxon>Bacteria</taxon>
        <taxon>Bacillati</taxon>
        <taxon>Actinomycetota</taxon>
        <taxon>Actinomycetes</taxon>
        <taxon>Micrococcales</taxon>
        <taxon>Microbacteriaceae</taxon>
        <taxon>Rathayibacter</taxon>
    </lineage>
</organism>
<evidence type="ECO:0000256" key="2">
    <source>
        <dbReference type="SAM" id="SignalP"/>
    </source>
</evidence>
<accession>A0A2T4UW10</accession>